<feature type="transmembrane region" description="Helical" evidence="5">
    <location>
        <begin position="133"/>
        <end position="153"/>
    </location>
</feature>
<protein>
    <submittedName>
        <fullName evidence="7">Unannotated protein</fullName>
    </submittedName>
</protein>
<sequence>MARDIVDRLTEKQASNKTKRKLSGSEKFWLIFRYIALVLIWFLVVMPIYVMVVNSFKGVDNVYLVDAFKLPIPLDFSAWSVAWNGAAYFPNGLSESMLRTLFFVIQSSLISAVIGSINGYVFAKWKFRGSNVIFTLFLFGMFIPYQAIMIPLVKLANTVGINQSIYVLVVAHVIYGIPICTLIFRNYYESIPNELIEAGRVDRASMVRIYRSIVLPLSIPAFVVVIIWQFTSAWNDFLFAIFLTGGSPKLSVATTALNSLTGSPNAIYYGMHMTASLIVSIPVLIVYIFLGRYFLRGMLSGSLKG</sequence>
<dbReference type="PANTHER" id="PTHR43879">
    <property type="entry name" value="ABC TRANSPORTER PERMEASE PROTEIN"/>
    <property type="match status" value="1"/>
</dbReference>
<evidence type="ECO:0000259" key="6">
    <source>
        <dbReference type="PROSITE" id="PS50928"/>
    </source>
</evidence>
<feature type="domain" description="ABC transmembrane type-1" evidence="6">
    <location>
        <begin position="97"/>
        <end position="290"/>
    </location>
</feature>
<accession>A0A6J6EQ52</accession>
<evidence type="ECO:0000256" key="3">
    <source>
        <dbReference type="ARBA" id="ARBA00022989"/>
    </source>
</evidence>
<dbReference type="InterPro" id="IPR000515">
    <property type="entry name" value="MetI-like"/>
</dbReference>
<evidence type="ECO:0000256" key="5">
    <source>
        <dbReference type="SAM" id="Phobius"/>
    </source>
</evidence>
<gene>
    <name evidence="7" type="ORF">UFOPK1747_00386</name>
</gene>
<proteinExistence type="predicted"/>
<dbReference type="AlphaFoldDB" id="A0A6J6EQ52"/>
<keyword evidence="3 5" id="KW-1133">Transmembrane helix</keyword>
<dbReference type="GO" id="GO:0016020">
    <property type="term" value="C:membrane"/>
    <property type="evidence" value="ECO:0007669"/>
    <property type="project" value="UniProtKB-SubCell"/>
</dbReference>
<feature type="transmembrane region" description="Helical" evidence="5">
    <location>
        <begin position="209"/>
        <end position="230"/>
    </location>
</feature>
<evidence type="ECO:0000256" key="2">
    <source>
        <dbReference type="ARBA" id="ARBA00022692"/>
    </source>
</evidence>
<dbReference type="InterPro" id="IPR035906">
    <property type="entry name" value="MetI-like_sf"/>
</dbReference>
<evidence type="ECO:0000256" key="1">
    <source>
        <dbReference type="ARBA" id="ARBA00004141"/>
    </source>
</evidence>
<feature type="transmembrane region" description="Helical" evidence="5">
    <location>
        <begin position="28"/>
        <end position="52"/>
    </location>
</feature>
<dbReference type="Pfam" id="PF00528">
    <property type="entry name" value="BPD_transp_1"/>
    <property type="match status" value="1"/>
</dbReference>
<reference evidence="7" key="1">
    <citation type="submission" date="2020-05" db="EMBL/GenBank/DDBJ databases">
        <authorList>
            <person name="Chiriac C."/>
            <person name="Salcher M."/>
            <person name="Ghai R."/>
            <person name="Kavagutti S V."/>
        </authorList>
    </citation>
    <scope>NUCLEOTIDE SEQUENCE</scope>
</reference>
<name>A0A6J6EQ52_9ZZZZ</name>
<comment type="subcellular location">
    <subcellularLocation>
        <location evidence="1">Membrane</location>
        <topology evidence="1">Multi-pass membrane protein</topology>
    </subcellularLocation>
</comment>
<organism evidence="7">
    <name type="scientific">freshwater metagenome</name>
    <dbReference type="NCBI Taxonomy" id="449393"/>
    <lineage>
        <taxon>unclassified sequences</taxon>
        <taxon>metagenomes</taxon>
        <taxon>ecological metagenomes</taxon>
    </lineage>
</organism>
<feature type="transmembrane region" description="Helical" evidence="5">
    <location>
        <begin position="266"/>
        <end position="290"/>
    </location>
</feature>
<dbReference type="EMBL" id="CAEZTV010000039">
    <property type="protein sequence ID" value="CAB4578197.1"/>
    <property type="molecule type" value="Genomic_DNA"/>
</dbReference>
<dbReference type="Gene3D" id="1.10.3720.10">
    <property type="entry name" value="MetI-like"/>
    <property type="match status" value="1"/>
</dbReference>
<dbReference type="PROSITE" id="PS50928">
    <property type="entry name" value="ABC_TM1"/>
    <property type="match status" value="1"/>
</dbReference>
<feature type="transmembrane region" description="Helical" evidence="5">
    <location>
        <begin position="101"/>
        <end position="121"/>
    </location>
</feature>
<dbReference type="SUPFAM" id="SSF161098">
    <property type="entry name" value="MetI-like"/>
    <property type="match status" value="1"/>
</dbReference>
<dbReference type="CDD" id="cd06261">
    <property type="entry name" value="TM_PBP2"/>
    <property type="match status" value="1"/>
</dbReference>
<evidence type="ECO:0000256" key="4">
    <source>
        <dbReference type="ARBA" id="ARBA00023136"/>
    </source>
</evidence>
<evidence type="ECO:0000313" key="7">
    <source>
        <dbReference type="EMBL" id="CAB4578197.1"/>
    </source>
</evidence>
<keyword evidence="4 5" id="KW-0472">Membrane</keyword>
<dbReference type="PANTHER" id="PTHR43879:SF1">
    <property type="entry name" value="GLUCOSE IMPORT SYSTEM PERMEASE PROTEIN GLCU"/>
    <property type="match status" value="1"/>
</dbReference>
<feature type="transmembrane region" description="Helical" evidence="5">
    <location>
        <begin position="165"/>
        <end position="188"/>
    </location>
</feature>
<dbReference type="GO" id="GO:0055085">
    <property type="term" value="P:transmembrane transport"/>
    <property type="evidence" value="ECO:0007669"/>
    <property type="project" value="InterPro"/>
</dbReference>
<keyword evidence="2 5" id="KW-0812">Transmembrane</keyword>